<evidence type="ECO:0000313" key="1">
    <source>
        <dbReference type="EMBL" id="NOK07501.1"/>
    </source>
</evidence>
<name>A0A7Y4JM07_9BACT</name>
<comment type="caution">
    <text evidence="1">The sequence shown here is derived from an EMBL/GenBank/DDBJ whole genome shotgun (WGS) entry which is preliminary data.</text>
</comment>
<proteinExistence type="predicted"/>
<evidence type="ECO:0000313" key="2">
    <source>
        <dbReference type="Proteomes" id="UP000528460"/>
    </source>
</evidence>
<dbReference type="AlphaFoldDB" id="A0A7Y4JM07"/>
<dbReference type="Proteomes" id="UP000528460">
    <property type="component" value="Unassembled WGS sequence"/>
</dbReference>
<accession>A0A7Y4JM07</accession>
<dbReference type="RefSeq" id="WP_171411750.1">
    <property type="nucleotide sequence ID" value="NZ_JABFJW010000001.1"/>
</dbReference>
<organism evidence="1 2">
    <name type="scientific">Corallococcus exercitus</name>
    <dbReference type="NCBI Taxonomy" id="2316736"/>
    <lineage>
        <taxon>Bacteria</taxon>
        <taxon>Pseudomonadati</taxon>
        <taxon>Myxococcota</taxon>
        <taxon>Myxococcia</taxon>
        <taxon>Myxococcales</taxon>
        <taxon>Cystobacterineae</taxon>
        <taxon>Myxococcaceae</taxon>
        <taxon>Corallococcus</taxon>
    </lineage>
</organism>
<dbReference type="EMBL" id="JABFJW010000001">
    <property type="protein sequence ID" value="NOK07501.1"/>
    <property type="molecule type" value="Genomic_DNA"/>
</dbReference>
<sequence>MERNPPSSAQASINALDALHPDAVRLARVTSLAVRIDPAFLRAARLELLPGVPSDAEADLWFSPLVESRSTAGFVLHPDVVVLLRQLLSQEPALLELAWDLRRRFHTSVTPELQLEEEVGWLDLVEPGDVRLNEALLRPVRAMAEGGARAMGVARWALRAVQRLPERALKTQAALALVFGTTERMGYVPTLYEKIQDAPLAPELLHAVRGETSAPGSCRVGVRLRENALELVEPPPDDFSEVMEIPDTHPRMVEVLWNDPVSGRRLLVANAMNFVERLPLGARTLTLRSIGGDFQLIASGQVIPGKKEDTRVWEEEVEPFDFFGTSFLKTTVEPMEASILRDLMRAGEKVVVIEAPEQYGKGMLVRRVHEELYSKREAPNELAHIRIKSYLVGVKGYLNNLVVTFPFEDWAEEKQRHEARAVAFAEVLPEWAGEAGRVLAKAVWDVLPWVDDVPATAEGWEQVAKRANDILARNSPTLREEMSVLLESPIASYSSLPGLNGPPRVVSGRFMAAVQPRLRAALERATASQGGYAELQAMARNMRSKAVALIETEGAVGMERFLVQDFLPVFQDKKFWVLVEELDSPSLNRAREFIQILRDWAHREDGVWPRLHLIVAATPGIERMERGRYLTLSGLDGARVRQLASLRGLRMTEEQADFFARWTDGSAGRLSRAFHALSDIGVKRRRTTTFSDELKLVSALREHIETYRGWLGRIPDLLKTLASIPWPMDCPVSALARLLDVGIIRQAENGDFSIRAKIFEPLALYARMNARPHSYGVDVYVNVPPGELPPWVEDFLSQIWMRLEVDLGRKLEVWRGGKVEDALDPLFDSWVMVNLVSESFGRSDSCQERRRVFGRRRQDANARMSFDLHLEAPTVNPSLVRPGLESWSLATSKPGERTPAEIDRVALAAHLYADQLVTMMLHAPDTSDPSQDFEYAMAADAMAERDEMLRLIEIQRGYVDDVVNEGIREKLLDSKVRSPRIPNRQNKGVVSTIGKVEYSLQDRTLELEGGGDATIAASVHLDDVQLSVFIDRTKYLSLSPAVQKLFPQSSVSWTGTDVETLPRVLLQTTAYLRIYTEVPDDDVSRIRNVEVEELAGVEVVEIYEQPWEPAEDS</sequence>
<reference evidence="1 2" key="1">
    <citation type="submission" date="2020-05" db="EMBL/GenBank/DDBJ databases">
        <authorList>
            <person name="Whitworth D."/>
        </authorList>
    </citation>
    <scope>NUCLEOTIDE SEQUENCE [LARGE SCALE GENOMIC DNA]</scope>
    <source>
        <strain evidence="1 2">CA046A</strain>
    </source>
</reference>
<gene>
    <name evidence="1" type="ORF">HNS30_00355</name>
</gene>
<protein>
    <submittedName>
        <fullName evidence="1">Uncharacterized protein</fullName>
    </submittedName>
</protein>